<name>A0A4V6S0U0_9APHY</name>
<sequence length="335" mass="37237">MSCIYLALGAVLLSATAVFAGDKVSLSNDLTQQCKFMVDGNAFNLCPLLKRKSLWIVDSEQDTPPSITTTRYTLSFNGPIEKDTTLPDDMQCPEGTWFCMTSTSRFPKHESEPPRVTQTIPIAGELSPEHCTHIIKSGEYYPGLNVTAEMTSPWGSEELRFNGGYYVDKPMGTSLLFQCDPSADEANIRSAFAYRGYHNIIWTSKHACARATPPKDSEDEQDLVTPTIGNRSARKIWMIVLSSTCAVAIIAYMLYSPPRSVRRRFQSYVKKHPSLLKFRVGEGVLIRWASEDLELENGEEDLMVNGANASYGDDEEQIPLKPSPRKGHLTGYGTA</sequence>
<dbReference type="Gene3D" id="2.70.130.10">
    <property type="entry name" value="Mannose-6-phosphate receptor binding domain"/>
    <property type="match status" value="1"/>
</dbReference>
<protein>
    <submittedName>
        <fullName evidence="9">Uncharacterized protein</fullName>
    </submittedName>
</protein>
<evidence type="ECO:0000313" key="10">
    <source>
        <dbReference type="Proteomes" id="UP000309038"/>
    </source>
</evidence>
<dbReference type="Proteomes" id="UP000309038">
    <property type="component" value="Unassembled WGS sequence"/>
</dbReference>
<keyword evidence="2 7" id="KW-0812">Transmembrane</keyword>
<feature type="signal peptide" evidence="8">
    <location>
        <begin position="1"/>
        <end position="20"/>
    </location>
</feature>
<comment type="subcellular location">
    <subcellularLocation>
        <location evidence="1">Membrane</location>
        <topology evidence="1">Single-pass membrane protein</topology>
    </subcellularLocation>
</comment>
<feature type="transmembrane region" description="Helical" evidence="7">
    <location>
        <begin position="236"/>
        <end position="255"/>
    </location>
</feature>
<evidence type="ECO:0000256" key="2">
    <source>
        <dbReference type="ARBA" id="ARBA00022692"/>
    </source>
</evidence>
<evidence type="ECO:0000256" key="4">
    <source>
        <dbReference type="ARBA" id="ARBA00022989"/>
    </source>
</evidence>
<reference evidence="9 10" key="1">
    <citation type="submission" date="2019-02" db="EMBL/GenBank/DDBJ databases">
        <title>Genome sequencing of the rare red list fungi Phlebia centrifuga.</title>
        <authorList>
            <person name="Buettner E."/>
            <person name="Kellner H."/>
        </authorList>
    </citation>
    <scope>NUCLEOTIDE SEQUENCE [LARGE SCALE GENOMIC DNA]</scope>
    <source>
        <strain evidence="9 10">DSM 108282</strain>
    </source>
</reference>
<keyword evidence="4 7" id="KW-1133">Transmembrane helix</keyword>
<comment type="caution">
    <text evidence="9">The sequence shown here is derived from an EMBL/GenBank/DDBJ whole genome shotgun (WGS) entry which is preliminary data.</text>
</comment>
<evidence type="ECO:0000256" key="1">
    <source>
        <dbReference type="ARBA" id="ARBA00004167"/>
    </source>
</evidence>
<feature type="region of interest" description="Disordered" evidence="6">
    <location>
        <begin position="310"/>
        <end position="335"/>
    </location>
</feature>
<evidence type="ECO:0000256" key="5">
    <source>
        <dbReference type="ARBA" id="ARBA00023136"/>
    </source>
</evidence>
<dbReference type="Pfam" id="PF09451">
    <property type="entry name" value="ATG27"/>
    <property type="match status" value="1"/>
</dbReference>
<proteinExistence type="predicted"/>
<dbReference type="GO" id="GO:0016020">
    <property type="term" value="C:membrane"/>
    <property type="evidence" value="ECO:0007669"/>
    <property type="project" value="UniProtKB-SubCell"/>
</dbReference>
<evidence type="ECO:0000313" key="9">
    <source>
        <dbReference type="EMBL" id="THG93652.1"/>
    </source>
</evidence>
<dbReference type="AlphaFoldDB" id="A0A4V6S0U0"/>
<dbReference type="InterPro" id="IPR018939">
    <property type="entry name" value="Autophagy-rel_prot_27"/>
</dbReference>
<keyword evidence="5 7" id="KW-0472">Membrane</keyword>
<feature type="chain" id="PRO_5020432761" evidence="8">
    <location>
        <begin position="21"/>
        <end position="335"/>
    </location>
</feature>
<dbReference type="InterPro" id="IPR009011">
    <property type="entry name" value="Man6P_isomerase_rcpt-bd_dom_sf"/>
</dbReference>
<accession>A0A4V6S0U0</accession>
<evidence type="ECO:0000256" key="7">
    <source>
        <dbReference type="SAM" id="Phobius"/>
    </source>
</evidence>
<evidence type="ECO:0000256" key="6">
    <source>
        <dbReference type="SAM" id="MobiDB-lite"/>
    </source>
</evidence>
<keyword evidence="3 8" id="KW-0732">Signal</keyword>
<gene>
    <name evidence="9" type="ORF">EW026_g7642</name>
</gene>
<keyword evidence="10" id="KW-1185">Reference proteome</keyword>
<organism evidence="9 10">
    <name type="scientific">Hermanssonia centrifuga</name>
    <dbReference type="NCBI Taxonomy" id="98765"/>
    <lineage>
        <taxon>Eukaryota</taxon>
        <taxon>Fungi</taxon>
        <taxon>Dikarya</taxon>
        <taxon>Basidiomycota</taxon>
        <taxon>Agaricomycotina</taxon>
        <taxon>Agaricomycetes</taxon>
        <taxon>Polyporales</taxon>
        <taxon>Meruliaceae</taxon>
        <taxon>Hermanssonia</taxon>
    </lineage>
</organism>
<evidence type="ECO:0000256" key="3">
    <source>
        <dbReference type="ARBA" id="ARBA00022729"/>
    </source>
</evidence>
<evidence type="ECO:0000256" key="8">
    <source>
        <dbReference type="SAM" id="SignalP"/>
    </source>
</evidence>
<dbReference type="EMBL" id="SGPJ01000604">
    <property type="protein sequence ID" value="THG93652.1"/>
    <property type="molecule type" value="Genomic_DNA"/>
</dbReference>